<evidence type="ECO:0000313" key="2">
    <source>
        <dbReference type="Proteomes" id="UP000186040"/>
    </source>
</evidence>
<dbReference type="AlphaFoldDB" id="A0A1Q9LRM3"/>
<proteinExistence type="predicted"/>
<dbReference type="STRING" id="1193682.BJP25_13210"/>
<dbReference type="EMBL" id="MKQR01000007">
    <property type="protein sequence ID" value="OLR94672.1"/>
    <property type="molecule type" value="Genomic_DNA"/>
</dbReference>
<sequence>MADENTPTPVPPAALKAAAGFVRAHGKPSRAVVEPIGRVGARVVLVGKDGAMGDVIVPSAETGDALVEKVRDLEPAEWNRETVSGTKIGSAHRAKMAARGRG</sequence>
<keyword evidence="2" id="KW-1185">Reference proteome</keyword>
<dbReference type="RefSeq" id="WP_075974052.1">
    <property type="nucleotide sequence ID" value="NZ_MKQR01000007.1"/>
</dbReference>
<accession>A0A1Q9LRM3</accession>
<evidence type="ECO:0000313" key="1">
    <source>
        <dbReference type="EMBL" id="OLR94672.1"/>
    </source>
</evidence>
<dbReference type="OrthoDB" id="3212043at2"/>
<name>A0A1Q9LRM3_9PSEU</name>
<gene>
    <name evidence="1" type="ORF">BJP25_13210</name>
</gene>
<organism evidence="1 2">
    <name type="scientific">Actinokineospora bangkokensis</name>
    <dbReference type="NCBI Taxonomy" id="1193682"/>
    <lineage>
        <taxon>Bacteria</taxon>
        <taxon>Bacillati</taxon>
        <taxon>Actinomycetota</taxon>
        <taxon>Actinomycetes</taxon>
        <taxon>Pseudonocardiales</taxon>
        <taxon>Pseudonocardiaceae</taxon>
        <taxon>Actinokineospora</taxon>
    </lineage>
</organism>
<reference evidence="1 2" key="1">
    <citation type="submission" date="2016-10" db="EMBL/GenBank/DDBJ databases">
        <title>The Draft Genome Sequence of Actinokineospora bangkokensis 44EHWT reveals the biosynthetic pathway of antifungal compounds Thailandins with unusual extender unit butylmalonyl-CoA.</title>
        <authorList>
            <person name="Greule A."/>
            <person name="Intra B."/>
            <person name="Flemming S."/>
            <person name="Rommel M.G."/>
            <person name="Panbangred W."/>
            <person name="Bechthold A."/>
        </authorList>
    </citation>
    <scope>NUCLEOTIDE SEQUENCE [LARGE SCALE GENOMIC DNA]</scope>
    <source>
        <strain evidence="1 2">44EHW</strain>
    </source>
</reference>
<protein>
    <submittedName>
        <fullName evidence="1">Uncharacterized protein</fullName>
    </submittedName>
</protein>
<dbReference type="Proteomes" id="UP000186040">
    <property type="component" value="Unassembled WGS sequence"/>
</dbReference>
<comment type="caution">
    <text evidence="1">The sequence shown here is derived from an EMBL/GenBank/DDBJ whole genome shotgun (WGS) entry which is preliminary data.</text>
</comment>